<organism evidence="3">
    <name type="scientific">Neoceratodus forsteri</name>
    <name type="common">Australian lungfish</name>
    <name type="synonym">Ceratodus forsteri</name>
    <dbReference type="NCBI Taxonomy" id="7892"/>
    <lineage>
        <taxon>Eukaryota</taxon>
        <taxon>Metazoa</taxon>
        <taxon>Chordata</taxon>
        <taxon>Craniata</taxon>
        <taxon>Vertebrata</taxon>
        <taxon>Euteleostomi</taxon>
        <taxon>Dipnomorpha</taxon>
        <taxon>Ceratodontiformes</taxon>
        <taxon>Ceratodontoidei</taxon>
        <taxon>Ceratodontidae</taxon>
        <taxon>Neoceratodus</taxon>
    </lineage>
</organism>
<proteinExistence type="evidence at transcript level"/>
<evidence type="ECO:0000256" key="2">
    <source>
        <dbReference type="SAM" id="SignalP"/>
    </source>
</evidence>
<dbReference type="EMBL" id="MT327715">
    <property type="protein sequence ID" value="QNR56071.1"/>
    <property type="molecule type" value="mRNA"/>
</dbReference>
<feature type="compositionally biased region" description="Acidic residues" evidence="1">
    <location>
        <begin position="533"/>
        <end position="543"/>
    </location>
</feature>
<feature type="chain" id="PRO_5029018290" evidence="2">
    <location>
        <begin position="32"/>
        <end position="699"/>
    </location>
</feature>
<evidence type="ECO:0000256" key="1">
    <source>
        <dbReference type="SAM" id="MobiDB-lite"/>
    </source>
</evidence>
<feature type="compositionally biased region" description="Basic and acidic residues" evidence="1">
    <location>
        <begin position="571"/>
        <end position="592"/>
    </location>
</feature>
<keyword evidence="2" id="KW-0732">Signal</keyword>
<dbReference type="InterPro" id="IPR028173">
    <property type="entry name" value="Augurin"/>
</dbReference>
<feature type="signal peptide" evidence="2">
    <location>
        <begin position="1"/>
        <end position="31"/>
    </location>
</feature>
<feature type="compositionally biased region" description="Basic and acidic residues" evidence="1">
    <location>
        <begin position="599"/>
        <end position="661"/>
    </location>
</feature>
<accession>A0A7H0XJU6</accession>
<dbReference type="Pfam" id="PF15187">
    <property type="entry name" value="Augurin"/>
    <property type="match status" value="1"/>
</dbReference>
<feature type="region of interest" description="Disordered" evidence="1">
    <location>
        <begin position="513"/>
        <end position="699"/>
    </location>
</feature>
<protein>
    <submittedName>
        <fullName evidence="3">Actinodin1/2</fullName>
    </submittedName>
</protein>
<name>A0A7H0XJU6_NEOFS</name>
<sequence>MDSMGFTQKAVSLILTGVFLALTVLPDLPEGSPVPSSKKGDVGDERVTVEQKEASGFLGKLARRKRNARWYHQNPTYMSWYQYFTDTGNQEGIYELDKAYLKYLQNKNRDEARRSYRYYVQHLQEAYASGAKCDPSKDPHCAHYLSTKGVVRSTPAPPPAPLKPCDPRRDPYCLPYTSPRRPPVTYYYYAQPQLSSTQRAEIARLCDPSDIRCIQYYFKAYGYRAAVAAVPVYVQYDCDPYKDPSCSHKPAKRDAYNYPNCDPDYDPYCIPPNDAPLDKSSAHRDCDPLYDPDCHPLSGTRDGSVPDPDCDPETDPYCRSPMPRFRNGMRVDCDPYYDPYCQENYKPKDEPAPEPICDPRYDPNCRSPSPEYSERKPEYEGCDPRHDPNCRTPYPMTVGKTAEGYNCYVYYDEGCYPVHASSVAREPECNPAYDPYCKPQNPSPISSPYKCDPYYDPNCRSESPQPSDSNPADCDPRYDPKCRTTQQYSPYQNCNPDYDPDCKSASPYGLIRSNPAEPYDPYYNPDGYRDGVYEPDPDCDPEYDPNCRLHRHKTNSNGYEHPPTPETTQDDTSRGKYEEHHPEHYGNTKHGDSTGYDNRGYDERYGDRQESEQRPYDGGHKESNHSPNKESENSYDKHDTYGYGHSDPRYDDPDRGYEDSYRGYSDTGFDGYGESHRNYEEPMESYGSDPYREGSYNKK</sequence>
<dbReference type="AlphaFoldDB" id="A0A7H0XJU6"/>
<reference evidence="3" key="1">
    <citation type="journal article" date="2020" name="Sci. Adv.">
        <title>Sarcopterygian fin ontogeny elucidates the origin of hands with digits.</title>
        <authorList>
            <person name="Woltering J.M."/>
            <person name="Irisarri I."/>
            <person name="Ericsson R."/>
            <person name="Joss J.M.P."/>
            <person name="Sordino P."/>
            <person name="Meyer A."/>
        </authorList>
    </citation>
    <scope>NUCLEOTIDE SEQUENCE</scope>
</reference>
<feature type="compositionally biased region" description="Basic and acidic residues" evidence="1">
    <location>
        <begin position="690"/>
        <end position="699"/>
    </location>
</feature>
<evidence type="ECO:0000313" key="3">
    <source>
        <dbReference type="EMBL" id="QNR56071.1"/>
    </source>
</evidence>